<dbReference type="InterPro" id="IPR008638">
    <property type="entry name" value="FhaB/CdiA-like_TPS"/>
</dbReference>
<dbReference type="EMBL" id="CP047344">
    <property type="protein sequence ID" value="QIF93658.1"/>
    <property type="molecule type" value="Genomic_DNA"/>
</dbReference>
<accession>A0A6G6SG12</accession>
<gene>
    <name evidence="8" type="ORF">GTH24_07030</name>
</gene>
<dbReference type="InterPro" id="IPR010069">
    <property type="entry name" value="CdiA_FHA1_rpt"/>
</dbReference>
<feature type="region of interest" description="Disordered" evidence="6">
    <location>
        <begin position="3709"/>
        <end position="3735"/>
    </location>
</feature>
<feature type="compositionally biased region" description="Polar residues" evidence="6">
    <location>
        <begin position="3834"/>
        <end position="3858"/>
    </location>
</feature>
<dbReference type="InterPro" id="IPR006914">
    <property type="entry name" value="VENN_dom"/>
</dbReference>
<dbReference type="RefSeq" id="WP_164526146.1">
    <property type="nucleotide sequence ID" value="NZ_CP047344.1"/>
</dbReference>
<name>A0A6G6SG12_PROVU</name>
<keyword evidence="4" id="KW-0843">Virulence</keyword>
<feature type="domain" description="Filamentous haemagglutinin FhaB/tRNA nuclease CdiA-like TPS" evidence="7">
    <location>
        <begin position="86"/>
        <end position="206"/>
    </location>
</feature>
<dbReference type="InterPro" id="IPR008619">
    <property type="entry name" value="Filamentous_hemagglutn_rpt"/>
</dbReference>
<evidence type="ECO:0000256" key="3">
    <source>
        <dbReference type="ARBA" id="ARBA00022913"/>
    </source>
</evidence>
<reference evidence="8 9" key="1">
    <citation type="submission" date="2020-01" db="EMBL/GenBank/DDBJ databases">
        <title>The genomic epidemiology of tigecycline resistance gene tet(X) variants in a swine farm in China.</title>
        <authorList>
            <person name="Peng K."/>
            <person name="Li R."/>
        </authorList>
    </citation>
    <scope>NUCLEOTIDE SEQUENCE [LARGE SCALE GENOMIC DNA]</scope>
    <source>
        <strain evidence="8 9">ZN3</strain>
    </source>
</reference>
<feature type="region of interest" description="Disordered" evidence="6">
    <location>
        <begin position="3833"/>
        <end position="3858"/>
    </location>
</feature>
<keyword evidence="9" id="KW-1185">Reference proteome</keyword>
<dbReference type="CDD" id="cd20686">
    <property type="entry name" value="CdiA-CT_Ec-like"/>
    <property type="match status" value="1"/>
</dbReference>
<feature type="region of interest" description="Disordered" evidence="6">
    <location>
        <begin position="2706"/>
        <end position="2740"/>
    </location>
</feature>
<organism evidence="8 9">
    <name type="scientific">Proteus vulgaris</name>
    <dbReference type="NCBI Taxonomy" id="585"/>
    <lineage>
        <taxon>Bacteria</taxon>
        <taxon>Pseudomonadati</taxon>
        <taxon>Pseudomonadota</taxon>
        <taxon>Gammaproteobacteria</taxon>
        <taxon>Enterobacterales</taxon>
        <taxon>Morganellaceae</taxon>
        <taxon>Proteus</taxon>
    </lineage>
</organism>
<dbReference type="NCBIfam" id="TIGR01731">
    <property type="entry name" value="fil_hemag_20aa"/>
    <property type="match status" value="46"/>
</dbReference>
<dbReference type="InterPro" id="IPR011050">
    <property type="entry name" value="Pectin_lyase_fold/virulence"/>
</dbReference>
<dbReference type="Pfam" id="PF05594">
    <property type="entry name" value="Fil_haemagg"/>
    <property type="match status" value="20"/>
</dbReference>
<dbReference type="Proteomes" id="UP000503287">
    <property type="component" value="Chromosome"/>
</dbReference>
<feature type="compositionally biased region" description="Polar residues" evidence="6">
    <location>
        <begin position="3709"/>
        <end position="3718"/>
    </location>
</feature>
<dbReference type="InterPro" id="IPR025157">
    <property type="entry name" value="Hemagglutinin_rpt"/>
</dbReference>
<evidence type="ECO:0000256" key="2">
    <source>
        <dbReference type="ARBA" id="ARBA00022656"/>
    </source>
</evidence>
<dbReference type="Pfam" id="PF05860">
    <property type="entry name" value="TPS"/>
    <property type="match status" value="1"/>
</dbReference>
<dbReference type="Pfam" id="PF13332">
    <property type="entry name" value="Fil_haemagg_2"/>
    <property type="match status" value="3"/>
</dbReference>
<evidence type="ECO:0000256" key="4">
    <source>
        <dbReference type="ARBA" id="ARBA00023026"/>
    </source>
</evidence>
<dbReference type="Pfam" id="PF13018">
    <property type="entry name" value="ESPR"/>
    <property type="match status" value="1"/>
</dbReference>
<evidence type="ECO:0000313" key="8">
    <source>
        <dbReference type="EMBL" id="QIF93658.1"/>
    </source>
</evidence>
<protein>
    <submittedName>
        <fullName evidence="8">Filamentous hemagglutinin N-terminal domain-containing protein</fullName>
    </submittedName>
</protein>
<proteinExistence type="inferred from homology"/>
<keyword evidence="2" id="KW-0800">Toxin</keyword>
<evidence type="ECO:0000313" key="9">
    <source>
        <dbReference type="Proteomes" id="UP000503287"/>
    </source>
</evidence>
<dbReference type="Pfam" id="PF04829">
    <property type="entry name" value="PT-VENN"/>
    <property type="match status" value="1"/>
</dbReference>
<dbReference type="InterPro" id="IPR012334">
    <property type="entry name" value="Pectin_lyas_fold"/>
</dbReference>
<keyword evidence="3" id="KW-1266">Target cell cytoplasm</keyword>
<feature type="compositionally biased region" description="Basic and acidic residues" evidence="6">
    <location>
        <begin position="4263"/>
        <end position="4283"/>
    </location>
</feature>
<evidence type="ECO:0000256" key="6">
    <source>
        <dbReference type="SAM" id="MobiDB-lite"/>
    </source>
</evidence>
<dbReference type="GO" id="GO:0090729">
    <property type="term" value="F:toxin activity"/>
    <property type="evidence" value="ECO:0007669"/>
    <property type="project" value="UniProtKB-KW"/>
</dbReference>
<feature type="compositionally biased region" description="Basic residues" evidence="6">
    <location>
        <begin position="2715"/>
        <end position="2731"/>
    </location>
</feature>
<comment type="subcellular location">
    <subcellularLocation>
        <location evidence="1">Target cell</location>
        <location evidence="1">Target cell cytoplasm</location>
    </subcellularLocation>
</comment>
<evidence type="ECO:0000259" key="7">
    <source>
        <dbReference type="SMART" id="SM00912"/>
    </source>
</evidence>
<dbReference type="InterPro" id="IPR024973">
    <property type="entry name" value="ESPR"/>
</dbReference>
<evidence type="ECO:0000256" key="1">
    <source>
        <dbReference type="ARBA" id="ARBA00004219"/>
    </source>
</evidence>
<dbReference type="NCBIfam" id="TIGR01901">
    <property type="entry name" value="adhes_NPXG"/>
    <property type="match status" value="1"/>
</dbReference>
<dbReference type="Gene3D" id="2.160.20.10">
    <property type="entry name" value="Single-stranded right-handed beta-helix, Pectin lyase-like"/>
    <property type="match status" value="1"/>
</dbReference>
<dbReference type="SUPFAM" id="SSF51126">
    <property type="entry name" value="Pectin lyase-like"/>
    <property type="match status" value="1"/>
</dbReference>
<feature type="region of interest" description="Disordered" evidence="6">
    <location>
        <begin position="4237"/>
        <end position="4299"/>
    </location>
</feature>
<dbReference type="GO" id="GO:0003824">
    <property type="term" value="F:catalytic activity"/>
    <property type="evidence" value="ECO:0007669"/>
    <property type="project" value="UniProtKB-ARBA"/>
</dbReference>
<sequence>MNKLCYRVIYNRTRQLMVVVSELTKSCGESNKRNSLFASSIRTSLNSVAFILLVMQGLVSFSAQASQIIADQQAPQNQQATVLQTSNGLVQVNIQQPNPHGVSRNQFTQFDVDNKGAILNNSLQDTQTQLAGMVTGNPWLVNGEAKVILNEINSQNPSQLNGFIEVAGKRAEIIIANPAGISCQGCGFINAVNTTLVAGNALTQEGEITGYEINNGKIVISGNGLNDSQSDYTRILARAVEVNSRIQANKLEITTGKNTLDNDGNVISQDNSAAKQNDYAIDVALVGGMYANKIKLVGTEHGVGVRNAGEIGADIGGLTLNENGQLINTGLIQSKTQLQINTASVNNQGVIAGDKNLALNTSGDLINSGTLQAKNNIQLKTTENISQTASGKIVAQENIQIDAKGYLATQKSQLGAGIDNSGNAVNSASLTLNIADDIISAGQHLSGDKIKLTAKNVNISNSQTQSKDLQITASVGQIKTELAQVNANTVMLNAKTDIINHKGEISGDKLQLIAPNLIDNREGKLSQSGRYDLKLNSVVFNNQEGEINTAGNFSLNHQKLNNQQGDIQSLGRQLMIKTTVLNNQQGTISLPQQGAITLKTEMLLGKEGSLLTTGQLALQGQNLDLEKATTQAKKIEISAVNLNHNDANLKQTGTELTSINVEKTLSNQRGNIQTQGALTLNAQEIDNTQGKVRALNQSRLDITAKETMTNNKGVLISTDTLKLNTNILTNQQGNINADKTIVLTLNNKLDNTAGKIVSKSNSEIKASTLNNAKGEIGANQLNITLTGNADNQQGVIISQDKLRLTANNVDNSQGVIQSEKSLWLTTQDGELNNQNTHQSGGIISRGELHLDVGDINNSQGIINAKNSLDLRSKTVNSQQGKIVTLGDFTANTQGWNNTSGLIQAFNITINSNNQQLINRNTQKDQGIQATQNLLLNTGSLDNSQGEISASQLQLNTAKAGFINQLGQLILSDHATLKTGAINNHAGLIITGKDLIIDSHQQKITNSETQKSGGIVSQGGLNIHSGDLDNQQGQILAKQQVDLQTNTVTNQSGQILSELANLTLKGISLNNSQGHLFSPQQLQLTLRDSLINRQTIDGNKGIEAKGTLTINSGDIDSTQGRIISADQLTVKSGNVINQQGILGSLNSDLSLTTKQLVNDNGSISANNITINTQGERLSNQSTKTNSQILSKNALNIITGELDNTKGKLISNASVNILTNGELNNTQGEISGHETLEIEVKKALNNTQGSLVSNKLMTLIMESELNNTKGKITSQDALFIEIKAKLDNSLGKIIARNSASVLSYGDLINYQGRLGSEKSSLTLNTHQIDNRRGVISAQGSLQLDSNKYAIDNSQTLKSGGIVSQKNITIDSGALNNQDGQLIAKDNAIINTYQQQIVNNKGVISADNGTISIDSASIKNISGLIYSLKEMVINTYGNVIDNSNSKNMGGILTKANLILNAGDINNNEGNLTAENGSKITFNQLNNQQGKLASLKQNLVLEGSELDNDEGLIYSSEKLQIELSDQFSNNNTLDDLGVISHSDIEITAKSLNNQQGRIIAKQENKLTLGEINNHQGTLASQAGKLAIESAQLLNQSGLITAKTELKINTNRQRLDNTQGVLASQTGKLIIASHELLNHAGLITANTALNINTDKQRIDNTDTATSGGIISKGELEINAGNIDNLEGKITSTAKQSLFVEDINNKKGKIGSIEERVLIESGAINNQNGLITAKTQLDITTKNNQLDNSNTLSQAGIISHGVLNLVTGNLNNQSGYIFSAKSLLLNNLGMRNRGGEVISQANGFKLTTQTLDNQQGTLYSADNFTLDTQGYALNNNQTLSGGIISQGKLDLKSGELNNTQGRIISDDDLNISSAKLINHQAQLGSKQGGLNLKSAEIDNKKGVISASQNVVINTQKQNINNQNGLISALANLTIYSGQLVNQTGKITTNKQATINVTDLDNRQGSIASNSHQLTINANNINNAKGLIYAVKALTINADGKLTNTDNKATAGIITQHNLNATVKQLDNQNGLISVAGMLKLISPEKLNNQQGLITVGQKADLQTEQLNNYQGKISSGDLLTISHSNTPLINREGTLVSSGAILLNSGDIDNQQGKITALNAVTINSGKLQNNQGTLYARKALNIHSQELVNTDGLLQSDSQLKLNTRQNDLINLNGKVIGATETQLNVAGLNNQKGHIQATDKLNIQLNQSELDNQQGTLLSANNLLINGKRIDNQQGVILAGNNTEITLSQKLNNQIGQIQSQEQLTVTAQRLDNQQTDDENLGLKANNIHIAVNDLLNHQGVIQASEQLKLIPTENLNNQHGLISAAMLVIEGKSENKLAIDNKKGLLAATQQLRLWAEKLSGNGEIISAGDSEIQLKTAFKLEQDAKIKAQNSLTLSSEDEIHNAGFIYAGERLSLQATNLNNSGSVAPVESDDLVTTRSKRSIDDNEKRNGEMSAKQLTLTISEQLQNTGLIDAFGGTLTLVAHTIYNQASGRIYGDNIQLKSQQFDNYAQLEDLAPVLASRENLQLFSNTINNRNHALIYSGGDMAIAGFETENRPESVAANVLNNESASIEASGNLYAHVSEINNRDLYLKISDPEKVSEVPMYQFGVDHSGDKFDSDDERIWYNINTREHLLNINGHQYKDFYEFKYKIITEESKLLHRDPALILAGKDITLKGDNLNNIDSHIIAGGKLIIDGMHINNQETAGQRIEYHEGTAIKHKRPGKRKTGRKKKSSSTSSSDYGPFEVVKSLPLGSLEYKENTDLTSDKRPELSERSEIKVFTTRKFGQLIAHHNQVDVDTEELTAIMPEKTDYDLGDSLSLTKYKEGLLTDQSDLALFNKITTTKLDDAIKGNQSTEIVLESGDTVSIFNAEQTAITQPDSVLPEVKRAEKQPELPIGKVITVPQLEKPTKEKTIEVKIQTVAPILKLPENRLFTLNKGTDSQYIVETDSRFTNKREWLSSDYMQNALSVDHNNTHKRIGDGFYEQRIVRDQIIQLTGNQYLDGHNDNEQQYHALMDAGIRFSEKFGIKPGVTLTAEQMAMITTDMVLLTRRDITLPNGSVEKVLVPQVYARVLPGDLQNSGALLSGSEVILNNIPELKNEGTILSKTGLQASTDNLINQGLIKGQTVDLLALQDIKNEGGQIAGQNRINLQAGNDIISTATVSGNSTDQWLNRGAAIYLTEPEGEIALKATHNLTLTATDILASGDSNIALRAGKNIELGTINTRRQENIDWESNNYLHKTTEEEIGSHLYAGDISITSGEDIHLTATDIQATGSLGLTAGNDISLKSGYSSIDQIAHSVTKDKSFGSSETRTTHAEIHNKQATGTQLKGNEISLSAGNDLIAQGSEIIATQDINLDAGNQLSLTTAQELAFQSYEEKIKKSGIGGTGGIGFTVGKSAFEQLNNSNAVTQKGSVIGSTDGNIRISSGDNLTIDGSEMIAKKEISLTGDSVDILATDNSYTELSKTKTKQSGFTVALSGTAGSAINGAIAGYKAAKETDDSQISTLQSIKAGLSGAQATGAVALDNAQSGTDNESTTLIGANVAYGKSSSESERIQQQDIAQGSSLSAGENLSITATGKEQGDITITGSELQAGGDLTLSATRDITLQSAQNQETIDSKNSSKSASVGVGVTVGSGGVGVNINANGSRAKGFEEGDHTYYTNSTLNAGQTLTLQSGQDTTLKGAQAQGDKVIAKVGGDLHLESQQAIDDYTSKQSSESAGGSVNVMGTPGGSANISFSRDKMDSKYRSVEEQTGLFAGNQGFDISVGKHTQLDGAVISSTAEAKNNQLDTGTLGFSDIHNYAEYKVEHQSGGVSTSGGVEGNLLANMGHALAMAGNHSDSAENTTQSAVSQGTWTVRDSDNQQQDIAQLSQDTDNAHSTLNKIFDKEKEQNRQQKQQLVGEIGAQVIDLATTVDTIRGTHQAKEDSRLDNLSDTAYDNIYQALSETKDNVTERDVQNYLFQQRLQDYTNQSDFGTGGKYTRAIQAVTAFTQGIMGNNIVTAIANGSAPYLANEVKNQIQGNSVESDIQRTIAHGLVNAGLALAKGENAAAQAAGAMTGETVGILSHSLYGKTPEELTEAEKQNISAWATLASGIAGGLISDNSAGVANAAQAGKVVVENNYLTNKDVFDMRQALIEASKTGSDKEIIYAKYREISERRRQEAIAEGKEGKIPETIASWESTKTGIDQADALKWIAWLDSLSAEDRRQLVNFVKNENEQSAQSIFNSATFGARVALGSKEGFDSIGMSGPSKDSGITVRTTAIRGNENNKKPTPEQDNKESQNKIDPGKQVSGSKGKDVSEVGRIDYPNGINFDIEKLPGHVSKVDGFSQKRGISGGHNSDSFYKAVTDNSIKILSETLTDVKGITHITYQIPTKDRTGKLDGGYKNEIFEKTVYDPKVFSDQRILDLGQKASAKGYKEAMNSRDGQATATVDGVSFRIYIDKTTGKVRNFHPN</sequence>
<dbReference type="SMART" id="SM00912">
    <property type="entry name" value="Haemagg_act"/>
    <property type="match status" value="1"/>
</dbReference>
<evidence type="ECO:0000256" key="5">
    <source>
        <dbReference type="ARBA" id="ARBA00024043"/>
    </source>
</evidence>
<comment type="similarity">
    <text evidence="5">In the N-terminal section; belongs to the CdiA toxin family.</text>
</comment>